<feature type="domain" description="Trimeric autotransporter adhesin YadA-like stalk" evidence="14">
    <location>
        <begin position="307"/>
        <end position="337"/>
    </location>
</feature>
<dbReference type="InterPro" id="IPR008640">
    <property type="entry name" value="Adhesin_Head_dom"/>
</dbReference>
<evidence type="ECO:0000256" key="10">
    <source>
        <dbReference type="ARBA" id="ARBA00023237"/>
    </source>
</evidence>
<evidence type="ECO:0000259" key="12">
    <source>
        <dbReference type="Pfam" id="PF03895"/>
    </source>
</evidence>
<dbReference type="InterPro" id="IPR005594">
    <property type="entry name" value="YadA_C"/>
</dbReference>
<dbReference type="EMBL" id="UGTA01000001">
    <property type="protein sequence ID" value="SUB58531.1"/>
    <property type="molecule type" value="Genomic_DNA"/>
</dbReference>
<evidence type="ECO:0000256" key="6">
    <source>
        <dbReference type="ARBA" id="ARBA00022692"/>
    </source>
</evidence>
<name>A0A379C8I8_9PAST</name>
<dbReference type="SUPFAM" id="SSF101967">
    <property type="entry name" value="Adhesin YadA, collagen-binding domain"/>
    <property type="match status" value="2"/>
</dbReference>
<dbReference type="GO" id="GO:0009279">
    <property type="term" value="C:cell outer membrane"/>
    <property type="evidence" value="ECO:0007669"/>
    <property type="project" value="UniProtKB-SubCell"/>
</dbReference>
<evidence type="ECO:0000313" key="15">
    <source>
        <dbReference type="EMBL" id="SUB58531.1"/>
    </source>
</evidence>
<comment type="similarity">
    <text evidence="3">Belongs to the autotransporter-2 (AT-2) (TC 1.B.40) family.</text>
</comment>
<proteinExistence type="inferred from homology"/>
<dbReference type="InterPro" id="IPR011049">
    <property type="entry name" value="Serralysin-like_metalloprot_C"/>
</dbReference>
<dbReference type="AlphaFoldDB" id="A0A379C8I8"/>
<feature type="domain" description="Trimeric autotransporter adhesin YadA-like C-terminal membrane anchor" evidence="12">
    <location>
        <begin position="824"/>
        <end position="879"/>
    </location>
</feature>
<dbReference type="InterPro" id="IPR008635">
    <property type="entry name" value="Coiled_stalk_dom"/>
</dbReference>
<keyword evidence="8" id="KW-0653">Protein transport</keyword>
<evidence type="ECO:0000313" key="16">
    <source>
        <dbReference type="Proteomes" id="UP000255417"/>
    </source>
</evidence>
<keyword evidence="5" id="KW-1134">Transmembrane beta strand</keyword>
<keyword evidence="10" id="KW-0998">Cell outer membrane</keyword>
<evidence type="ECO:0000256" key="11">
    <source>
        <dbReference type="SAM" id="SignalP"/>
    </source>
</evidence>
<evidence type="ECO:0000259" key="13">
    <source>
        <dbReference type="Pfam" id="PF05658"/>
    </source>
</evidence>
<dbReference type="Pfam" id="PF05658">
    <property type="entry name" value="YadA_head"/>
    <property type="match status" value="2"/>
</dbReference>
<feature type="domain" description="Trimeric autotransporter adhesin YadA-like head" evidence="13">
    <location>
        <begin position="122"/>
        <end position="144"/>
    </location>
</feature>
<feature type="signal peptide" evidence="11">
    <location>
        <begin position="1"/>
        <end position="31"/>
    </location>
</feature>
<dbReference type="OrthoDB" id="5675674at2"/>
<dbReference type="InterPro" id="IPR045584">
    <property type="entry name" value="Pilin-like"/>
</dbReference>
<dbReference type="RefSeq" id="WP_115315050.1">
    <property type="nucleotide sequence ID" value="NZ_LWIF01000001.1"/>
</dbReference>
<accession>A0A379C8I8</accession>
<keyword evidence="9" id="KW-0472">Membrane</keyword>
<gene>
    <name evidence="15" type="primary">yadA_1</name>
    <name evidence="15" type="ORF">NCTC12872_00494</name>
</gene>
<reference evidence="15 16" key="1">
    <citation type="submission" date="2018-06" db="EMBL/GenBank/DDBJ databases">
        <authorList>
            <consortium name="Pathogen Informatics"/>
            <person name="Doyle S."/>
        </authorList>
    </citation>
    <scope>NUCLEOTIDE SEQUENCE [LARGE SCALE GENOMIC DNA]</scope>
    <source>
        <strain evidence="15 16">NCTC12872</strain>
    </source>
</reference>
<evidence type="ECO:0000256" key="9">
    <source>
        <dbReference type="ARBA" id="ARBA00023136"/>
    </source>
</evidence>
<evidence type="ECO:0000256" key="2">
    <source>
        <dbReference type="ARBA" id="ARBA00004442"/>
    </source>
</evidence>
<organism evidence="15 16">
    <name type="scientific">Phocoenobacter uteri</name>
    <dbReference type="NCBI Taxonomy" id="146806"/>
    <lineage>
        <taxon>Bacteria</taxon>
        <taxon>Pseudomonadati</taxon>
        <taxon>Pseudomonadota</taxon>
        <taxon>Gammaproteobacteria</taxon>
        <taxon>Pasteurellales</taxon>
        <taxon>Pasteurellaceae</taxon>
        <taxon>Phocoenobacter</taxon>
    </lineage>
</organism>
<feature type="chain" id="PRO_5016631984" evidence="11">
    <location>
        <begin position="32"/>
        <end position="881"/>
    </location>
</feature>
<evidence type="ECO:0000256" key="1">
    <source>
        <dbReference type="ARBA" id="ARBA00004241"/>
    </source>
</evidence>
<evidence type="ECO:0000256" key="4">
    <source>
        <dbReference type="ARBA" id="ARBA00022448"/>
    </source>
</evidence>
<keyword evidence="16" id="KW-1185">Reference proteome</keyword>
<dbReference type="Pfam" id="PF03895">
    <property type="entry name" value="YadA_anchor"/>
    <property type="match status" value="1"/>
</dbReference>
<dbReference type="Gene3D" id="3.30.1300.30">
    <property type="entry name" value="GSPII I/J protein-like"/>
    <property type="match status" value="1"/>
</dbReference>
<evidence type="ECO:0000256" key="3">
    <source>
        <dbReference type="ARBA" id="ARBA00005848"/>
    </source>
</evidence>
<keyword evidence="7 11" id="KW-0732">Signal</keyword>
<dbReference type="Gene3D" id="2.150.10.10">
    <property type="entry name" value="Serralysin-like metalloprotease, C-terminal"/>
    <property type="match status" value="2"/>
</dbReference>
<protein>
    <submittedName>
        <fullName evidence="15">Adhesin yadA</fullName>
    </submittedName>
</protein>
<dbReference type="SUPFAM" id="SSF54523">
    <property type="entry name" value="Pili subunits"/>
    <property type="match status" value="1"/>
</dbReference>
<evidence type="ECO:0000256" key="8">
    <source>
        <dbReference type="ARBA" id="ARBA00022927"/>
    </source>
</evidence>
<dbReference type="GO" id="GO:0015031">
    <property type="term" value="P:protein transport"/>
    <property type="evidence" value="ECO:0007669"/>
    <property type="project" value="UniProtKB-KW"/>
</dbReference>
<feature type="domain" description="Trimeric autotransporter adhesin YadA-like stalk" evidence="14">
    <location>
        <begin position="598"/>
        <end position="618"/>
    </location>
</feature>
<evidence type="ECO:0000256" key="5">
    <source>
        <dbReference type="ARBA" id="ARBA00022452"/>
    </source>
</evidence>
<dbReference type="Pfam" id="PF05662">
    <property type="entry name" value="YadA_stalk"/>
    <property type="match status" value="3"/>
</dbReference>
<evidence type="ECO:0000256" key="7">
    <source>
        <dbReference type="ARBA" id="ARBA00022729"/>
    </source>
</evidence>
<sequence length="881" mass="92557">MNNNRHVIFKYKNIPLYIPLSALLLSNHAMAGTGSVLNPVQIEKTEWEALKQTVQWNSNSISYIQKESRESPLQMTDKRKIDSQKIDLGGGSAIKSGTVYGGYNVSLGAYNHISEYDDDVVRSTALGYQNSATNNDAVAIGYSSSAQGQGALAMGGWANKDTIQDSWYRYETRPRAAIPQKAERHSEFEKGGTALTRGSIAIGAGTVAGKKHTDKAEKQEEAVAIGYFSQATGHETLAIGFDSVASIDGGIALGADSRTTVDKNIKGYGYDQAHQNRTTNSTEEEAAWQSTRGALAIGNAPMGVTRQITGVAAGTRDSDAVNVAQLKLAMEKAATNTPIEKTILTNGTGTTVSGTGTQADPYKVAIDFGSVQQGDTKAVKGGDVFNAIEAAKEEVKSGKGIKVTSKTVSGKGKEFTVSLDEATQQALANAQNKLDKSAIQNIRGNGITVSGNGNLTDGDVTLGLADNAVTTAKLANNSVTTEKLADKSITEAKLSDETVRAFKQKSVETVSKGDGVTIKATDGTNGKDYKISVNVDDETIKVINGKLKAIGDGQAYTAGQNIEIKNHVVSTKSEVSFDKVAVGDVAIERNGINAGNKKISHVANATNNDDAVNLGQLTEKLSAKLDKTALHSIKGDGINITNNGNLANGDVTLSLANKSITEAKLSDETVRAFKQKSVETVSKGDGVTIKATDGTNGKDYKISVNVDGETIKVIDGKLKAVGDGQAYFAGKNIEIKDHVISTKSDASFDKIAVGDVAIERKGINAGNKKITHVANATQHSDAVNYGQLLSSNQKIYQTIDKVDKNARAGIAGSAAMAMLAHPMKSGEGIISAGVASHRGETALAVGVSASSDNSKWIVKGSLAVDSTSHTTVGASVNYKLW</sequence>
<dbReference type="GO" id="GO:0009986">
    <property type="term" value="C:cell surface"/>
    <property type="evidence" value="ECO:0007669"/>
    <property type="project" value="UniProtKB-SubCell"/>
</dbReference>
<dbReference type="Proteomes" id="UP000255417">
    <property type="component" value="Unassembled WGS sequence"/>
</dbReference>
<keyword evidence="4" id="KW-0813">Transport</keyword>
<evidence type="ECO:0000259" key="14">
    <source>
        <dbReference type="Pfam" id="PF05662"/>
    </source>
</evidence>
<feature type="domain" description="Trimeric autotransporter adhesin YadA-like head" evidence="13">
    <location>
        <begin position="231"/>
        <end position="257"/>
    </location>
</feature>
<keyword evidence="6" id="KW-0812">Transmembrane</keyword>
<comment type="subcellular location">
    <subcellularLocation>
        <location evidence="2">Cell outer membrane</location>
    </subcellularLocation>
    <subcellularLocation>
        <location evidence="1">Cell surface</location>
    </subcellularLocation>
</comment>
<feature type="domain" description="Trimeric autotransporter adhesin YadA-like stalk" evidence="14">
    <location>
        <begin position="769"/>
        <end position="809"/>
    </location>
</feature>